<comment type="caution">
    <text evidence="1">The sequence shown here is derived from an EMBL/GenBank/DDBJ whole genome shotgun (WGS) entry which is preliminary data.</text>
</comment>
<evidence type="ECO:0000313" key="1">
    <source>
        <dbReference type="EMBL" id="KAK3686819.1"/>
    </source>
</evidence>
<evidence type="ECO:0000313" key="2">
    <source>
        <dbReference type="Proteomes" id="UP001281147"/>
    </source>
</evidence>
<proteinExistence type="predicted"/>
<name>A0ACC3MH67_9PEZI</name>
<protein>
    <submittedName>
        <fullName evidence="1">Uncharacterized protein</fullName>
    </submittedName>
</protein>
<reference evidence="1" key="1">
    <citation type="submission" date="2023-07" db="EMBL/GenBank/DDBJ databases">
        <title>Black Yeasts Isolated from many extreme environments.</title>
        <authorList>
            <person name="Coleine C."/>
            <person name="Stajich J.E."/>
            <person name="Selbmann L."/>
        </authorList>
    </citation>
    <scope>NUCLEOTIDE SEQUENCE</scope>
    <source>
        <strain evidence="1">CCFEE 5714</strain>
    </source>
</reference>
<sequence length="128" mass="13944">MANSDTSDQELAELTCGIRMVSIARGTLWSQAIKLLDEHTKAESRNAILTAQQTKMRRLCLRDGKLAAILKALEVFPEDSVFDHVKGLEGYSALLAELTDDALAEFARTMIKKFAVDGGERGKSDGAS</sequence>
<accession>A0ACC3MH67</accession>
<dbReference type="Proteomes" id="UP001281147">
    <property type="component" value="Unassembled WGS sequence"/>
</dbReference>
<keyword evidence="2" id="KW-1185">Reference proteome</keyword>
<dbReference type="EMBL" id="JAUTXU010000301">
    <property type="protein sequence ID" value="KAK3686819.1"/>
    <property type="molecule type" value="Genomic_DNA"/>
</dbReference>
<gene>
    <name evidence="1" type="ORF">LTR37_019452</name>
</gene>
<organism evidence="1 2">
    <name type="scientific">Vermiconidia calcicola</name>
    <dbReference type="NCBI Taxonomy" id="1690605"/>
    <lineage>
        <taxon>Eukaryota</taxon>
        <taxon>Fungi</taxon>
        <taxon>Dikarya</taxon>
        <taxon>Ascomycota</taxon>
        <taxon>Pezizomycotina</taxon>
        <taxon>Dothideomycetes</taxon>
        <taxon>Dothideomycetidae</taxon>
        <taxon>Mycosphaerellales</taxon>
        <taxon>Extremaceae</taxon>
        <taxon>Vermiconidia</taxon>
    </lineage>
</organism>